<evidence type="ECO:0000313" key="2">
    <source>
        <dbReference type="EMBL" id="QWG01367.1"/>
    </source>
</evidence>
<proteinExistence type="predicted"/>
<feature type="chain" id="PRO_5043511251" evidence="1">
    <location>
        <begin position="25"/>
        <end position="241"/>
    </location>
</feature>
<dbReference type="EMBL" id="CP076132">
    <property type="protein sequence ID" value="QWG01367.1"/>
    <property type="molecule type" value="Genomic_DNA"/>
</dbReference>
<accession>A0AAX1N297</accession>
<feature type="signal peptide" evidence="1">
    <location>
        <begin position="1"/>
        <end position="24"/>
    </location>
</feature>
<sequence length="241" mass="29016">MPTFKKYILNLILLLNFISFSVDAQEKHPVKKDVVNQQLWMDLYFHLQTSDRFNWLFDFGYETIFSDNYWNKIYHETSVNYHLSKTFDLKGGVAFYYHFNKEIDNRFELRPWQAVVVKFIKTDLYSLNFQLKTEQRLSWLTGVDAYNTDLRLRSKLFGSFTPFRNHRNVYLPFVAEYYYPIKDEIPEVFHNVSKIGIGVGKRFSDQLDGSFKANWQYSRSGPNDEYRVSDFAYQFQITRFF</sequence>
<evidence type="ECO:0000256" key="1">
    <source>
        <dbReference type="SAM" id="SignalP"/>
    </source>
</evidence>
<dbReference type="Pfam" id="PF10677">
    <property type="entry name" value="DUF2490"/>
    <property type="match status" value="1"/>
</dbReference>
<dbReference type="AlphaFoldDB" id="A0AAX1N297"/>
<dbReference type="InterPro" id="IPR019619">
    <property type="entry name" value="DUF2490"/>
</dbReference>
<name>A0AAX1N297_9BACT</name>
<dbReference type="KEGG" id="fya:KMW28_17125"/>
<organism evidence="2 3">
    <name type="scientific">Flammeovirga yaeyamensis</name>
    <dbReference type="NCBI Taxonomy" id="367791"/>
    <lineage>
        <taxon>Bacteria</taxon>
        <taxon>Pseudomonadati</taxon>
        <taxon>Bacteroidota</taxon>
        <taxon>Cytophagia</taxon>
        <taxon>Cytophagales</taxon>
        <taxon>Flammeovirgaceae</taxon>
        <taxon>Flammeovirga</taxon>
    </lineage>
</organism>
<reference evidence="2 3" key="1">
    <citation type="submission" date="2021-05" db="EMBL/GenBank/DDBJ databases">
        <title>Comparative genomic studies on the polysaccharide-degrading batcterial strains of the Flammeovirga genus.</title>
        <authorList>
            <person name="Zewei F."/>
            <person name="Zheng Z."/>
            <person name="Yu L."/>
            <person name="Ruyue G."/>
            <person name="Yanhong M."/>
            <person name="Yuanyuan C."/>
            <person name="Jingyan G."/>
            <person name="Wenjun H."/>
        </authorList>
    </citation>
    <scope>NUCLEOTIDE SEQUENCE [LARGE SCALE GENOMIC DNA]</scope>
    <source>
        <strain evidence="2 3">NBRC:100898</strain>
    </source>
</reference>
<evidence type="ECO:0000313" key="3">
    <source>
        <dbReference type="Proteomes" id="UP000678679"/>
    </source>
</evidence>
<dbReference type="RefSeq" id="WP_169662856.1">
    <property type="nucleotide sequence ID" value="NZ_CP076132.1"/>
</dbReference>
<protein>
    <submittedName>
        <fullName evidence="2">DUF2490 domain-containing protein</fullName>
    </submittedName>
</protein>
<keyword evidence="1" id="KW-0732">Signal</keyword>
<keyword evidence="3" id="KW-1185">Reference proteome</keyword>
<dbReference type="Proteomes" id="UP000678679">
    <property type="component" value="Chromosome 1"/>
</dbReference>
<gene>
    <name evidence="2" type="ORF">KMW28_17125</name>
</gene>